<gene>
    <name evidence="9" type="ORF">SAMN05445060_2262</name>
</gene>
<keyword evidence="10" id="KW-1185">Reference proteome</keyword>
<comment type="similarity">
    <text evidence="2">Belongs to the binding-protein-dependent transport system permease family. FecCD subfamily.</text>
</comment>
<dbReference type="Pfam" id="PF01032">
    <property type="entry name" value="FecCD"/>
    <property type="match status" value="1"/>
</dbReference>
<feature type="transmembrane region" description="Helical" evidence="8">
    <location>
        <begin position="295"/>
        <end position="313"/>
    </location>
</feature>
<keyword evidence="6 8" id="KW-1133">Transmembrane helix</keyword>
<keyword evidence="5 8" id="KW-0812">Transmembrane</keyword>
<dbReference type="GO" id="GO:0033214">
    <property type="term" value="P:siderophore-iron import into cell"/>
    <property type="evidence" value="ECO:0007669"/>
    <property type="project" value="TreeGrafter"/>
</dbReference>
<evidence type="ECO:0000256" key="5">
    <source>
        <dbReference type="ARBA" id="ARBA00022692"/>
    </source>
</evidence>
<evidence type="ECO:0000256" key="1">
    <source>
        <dbReference type="ARBA" id="ARBA00004651"/>
    </source>
</evidence>
<evidence type="ECO:0000313" key="9">
    <source>
        <dbReference type="EMBL" id="SIS03526.1"/>
    </source>
</evidence>
<keyword evidence="7 8" id="KW-0472">Membrane</keyword>
<dbReference type="AlphaFoldDB" id="A0A1N7FTD9"/>
<feature type="transmembrane region" description="Helical" evidence="8">
    <location>
        <begin position="79"/>
        <end position="97"/>
    </location>
</feature>
<feature type="transmembrane region" description="Helical" evidence="8">
    <location>
        <begin position="24"/>
        <end position="45"/>
    </location>
</feature>
<feature type="transmembrane region" description="Helical" evidence="8">
    <location>
        <begin position="133"/>
        <end position="152"/>
    </location>
</feature>
<dbReference type="GO" id="GO:0022857">
    <property type="term" value="F:transmembrane transporter activity"/>
    <property type="evidence" value="ECO:0007669"/>
    <property type="project" value="InterPro"/>
</dbReference>
<organism evidence="9 10">
    <name type="scientific">Williamsia sterculiae</name>
    <dbReference type="NCBI Taxonomy" id="1344003"/>
    <lineage>
        <taxon>Bacteria</taxon>
        <taxon>Bacillati</taxon>
        <taxon>Actinomycetota</taxon>
        <taxon>Actinomycetes</taxon>
        <taxon>Mycobacteriales</taxon>
        <taxon>Nocardiaceae</taxon>
        <taxon>Williamsia</taxon>
    </lineage>
</organism>
<feature type="transmembrane region" description="Helical" evidence="8">
    <location>
        <begin position="164"/>
        <end position="183"/>
    </location>
</feature>
<feature type="transmembrane region" description="Helical" evidence="8">
    <location>
        <begin position="320"/>
        <end position="341"/>
    </location>
</feature>
<keyword evidence="3" id="KW-0813">Transport</keyword>
<dbReference type="STRING" id="1344003.SAMN05445060_2262"/>
<evidence type="ECO:0000313" key="10">
    <source>
        <dbReference type="Proteomes" id="UP000186218"/>
    </source>
</evidence>
<evidence type="ECO:0000256" key="4">
    <source>
        <dbReference type="ARBA" id="ARBA00022475"/>
    </source>
</evidence>
<accession>A0A1N7FTD9</accession>
<feature type="transmembrane region" description="Helical" evidence="8">
    <location>
        <begin position="109"/>
        <end position="127"/>
    </location>
</feature>
<name>A0A1N7FTD9_9NOCA</name>
<dbReference type="PANTHER" id="PTHR30472:SF24">
    <property type="entry name" value="FERRIC ENTEROBACTIN TRANSPORT SYSTEM PERMEASE PROTEIN FEPG"/>
    <property type="match status" value="1"/>
</dbReference>
<dbReference type="SUPFAM" id="SSF81345">
    <property type="entry name" value="ABC transporter involved in vitamin B12 uptake, BtuC"/>
    <property type="match status" value="1"/>
</dbReference>
<comment type="subcellular location">
    <subcellularLocation>
        <location evidence="1">Cell membrane</location>
        <topology evidence="1">Multi-pass membrane protein</topology>
    </subcellularLocation>
</comment>
<dbReference type="PANTHER" id="PTHR30472">
    <property type="entry name" value="FERRIC ENTEROBACTIN TRANSPORT SYSTEM PERMEASE PROTEIN"/>
    <property type="match status" value="1"/>
</dbReference>
<evidence type="ECO:0000256" key="8">
    <source>
        <dbReference type="SAM" id="Phobius"/>
    </source>
</evidence>
<feature type="transmembrane region" description="Helical" evidence="8">
    <location>
        <begin position="212"/>
        <end position="232"/>
    </location>
</feature>
<evidence type="ECO:0000256" key="6">
    <source>
        <dbReference type="ARBA" id="ARBA00022989"/>
    </source>
</evidence>
<sequence>MTDLPDDRAISVMADSRRRRARRLCVSGLIIALLLVAVFVVTLSVGTQRMTFGDVVSTLVGQGTTRTDLVVLRLRMPRALTSMFVGAALGLAGAVFQRVLRNTLASPDVVGIGAGAAVGAVTASVTLGLSGAAVSGSAVVGAVVAAAVIMGLARKDGLQDSRFVLIGVGISSVLMAIVSYQMIRASLTSAQQSLVWLTGSVAKATWSSTVPLIVSCAVLIPAAAIGCAVVLPRLELGDDLAIGLGLGVARARVGLIVVGVLLVATAVAAAGPVSFVALMSGPTAARIAGPGRGSVLHAAGIGALLISVSDLVARHLIADVALPVGVVTGALGAPYMLWLLARTRSGGTP</sequence>
<feature type="transmembrane region" description="Helical" evidence="8">
    <location>
        <begin position="253"/>
        <end position="275"/>
    </location>
</feature>
<dbReference type="Proteomes" id="UP000186218">
    <property type="component" value="Unassembled WGS sequence"/>
</dbReference>
<dbReference type="InterPro" id="IPR037294">
    <property type="entry name" value="ABC_BtuC-like"/>
</dbReference>
<proteinExistence type="inferred from homology"/>
<protein>
    <submittedName>
        <fullName evidence="9">Iron complex transport system permease protein</fullName>
    </submittedName>
</protein>
<evidence type="ECO:0000256" key="2">
    <source>
        <dbReference type="ARBA" id="ARBA00007935"/>
    </source>
</evidence>
<evidence type="ECO:0000256" key="7">
    <source>
        <dbReference type="ARBA" id="ARBA00023136"/>
    </source>
</evidence>
<dbReference type="Gene3D" id="1.10.3470.10">
    <property type="entry name" value="ABC transporter involved in vitamin B12 uptake, BtuC"/>
    <property type="match status" value="1"/>
</dbReference>
<evidence type="ECO:0000256" key="3">
    <source>
        <dbReference type="ARBA" id="ARBA00022448"/>
    </source>
</evidence>
<dbReference type="InterPro" id="IPR000522">
    <property type="entry name" value="ABC_transptr_permease_BtuC"/>
</dbReference>
<reference evidence="9 10" key="1">
    <citation type="submission" date="2017-01" db="EMBL/GenBank/DDBJ databases">
        <authorList>
            <person name="Mah S.A."/>
            <person name="Swanson W.J."/>
            <person name="Moy G.W."/>
            <person name="Vacquier V.D."/>
        </authorList>
    </citation>
    <scope>NUCLEOTIDE SEQUENCE [LARGE SCALE GENOMIC DNA]</scope>
    <source>
        <strain evidence="9 10">CPCC 203464</strain>
    </source>
</reference>
<dbReference type="EMBL" id="FTNT01000006">
    <property type="protein sequence ID" value="SIS03526.1"/>
    <property type="molecule type" value="Genomic_DNA"/>
</dbReference>
<keyword evidence="4" id="KW-1003">Cell membrane</keyword>
<dbReference type="GO" id="GO:0005886">
    <property type="term" value="C:plasma membrane"/>
    <property type="evidence" value="ECO:0007669"/>
    <property type="project" value="UniProtKB-SubCell"/>
</dbReference>